<organism evidence="2 3">
    <name type="scientific">Meridianimarinicoccus roseus</name>
    <dbReference type="NCBI Taxonomy" id="2072018"/>
    <lineage>
        <taxon>Bacteria</taxon>
        <taxon>Pseudomonadati</taxon>
        <taxon>Pseudomonadota</taxon>
        <taxon>Alphaproteobacteria</taxon>
        <taxon>Rhodobacterales</taxon>
        <taxon>Paracoccaceae</taxon>
        <taxon>Meridianimarinicoccus</taxon>
    </lineage>
</organism>
<protein>
    <submittedName>
        <fullName evidence="2">Glycosyl transferase family 2</fullName>
    </submittedName>
</protein>
<evidence type="ECO:0000313" key="2">
    <source>
        <dbReference type="EMBL" id="PWR01975.1"/>
    </source>
</evidence>
<sequence length="305" mass="33576">MVSYNTRALTLKCLETLYANTHDTRFHAIVLDNASEDGTPEAVARAFPQVELIESTENLGFAQGNNVAATRATTDWLLLLNPDTEVHDGAIDALLKFSQAHPEAGITGGRTVFPDGRLNIASCWMRITPWSVFCLATGLTAAFPRSAIFNTEAMGAWKRDSVRHVNIVSGCFLMIPRTLWAALGGFNLKYFMYGEEADLCLRAGALGYRPMITPDAQIMHLVGAATARLADKTVMVNRARVTLIRDHWPAWQVPAGIAMMWLWGASRRVASAAVAAAVPGYRPKARKWAEVWAKRDVWLKGYPDA</sequence>
<evidence type="ECO:0000313" key="3">
    <source>
        <dbReference type="Proteomes" id="UP000245680"/>
    </source>
</evidence>
<accession>A0A2V2L9L1</accession>
<keyword evidence="2" id="KW-0808">Transferase</keyword>
<dbReference type="Pfam" id="PF00535">
    <property type="entry name" value="Glycos_transf_2"/>
    <property type="match status" value="1"/>
</dbReference>
<comment type="caution">
    <text evidence="2">The sequence shown here is derived from an EMBL/GenBank/DDBJ whole genome shotgun (WGS) entry which is preliminary data.</text>
</comment>
<reference evidence="2 3" key="1">
    <citation type="submission" date="2018-05" db="EMBL/GenBank/DDBJ databases">
        <title>Rhodobacteraceae gen. nov., sp. nov. isolated from sea water.</title>
        <authorList>
            <person name="Ren Y."/>
        </authorList>
    </citation>
    <scope>NUCLEOTIDE SEQUENCE [LARGE SCALE GENOMIC DNA]</scope>
    <source>
        <strain evidence="2 3">TG-679</strain>
    </source>
</reference>
<dbReference type="Gene3D" id="3.90.550.10">
    <property type="entry name" value="Spore Coat Polysaccharide Biosynthesis Protein SpsA, Chain A"/>
    <property type="match status" value="1"/>
</dbReference>
<proteinExistence type="predicted"/>
<dbReference type="PANTHER" id="PTHR43179:SF7">
    <property type="entry name" value="RHAMNOSYLTRANSFERASE WBBL"/>
    <property type="match status" value="1"/>
</dbReference>
<dbReference type="CDD" id="cd04186">
    <property type="entry name" value="GT_2_like_c"/>
    <property type="match status" value="1"/>
</dbReference>
<dbReference type="PANTHER" id="PTHR43179">
    <property type="entry name" value="RHAMNOSYLTRANSFERASE WBBL"/>
    <property type="match status" value="1"/>
</dbReference>
<dbReference type="SUPFAM" id="SSF53448">
    <property type="entry name" value="Nucleotide-diphospho-sugar transferases"/>
    <property type="match status" value="1"/>
</dbReference>
<dbReference type="GO" id="GO:0016740">
    <property type="term" value="F:transferase activity"/>
    <property type="evidence" value="ECO:0007669"/>
    <property type="project" value="UniProtKB-KW"/>
</dbReference>
<feature type="domain" description="Glycosyltransferase 2-like" evidence="1">
    <location>
        <begin position="1"/>
        <end position="130"/>
    </location>
</feature>
<dbReference type="InterPro" id="IPR001173">
    <property type="entry name" value="Glyco_trans_2-like"/>
</dbReference>
<evidence type="ECO:0000259" key="1">
    <source>
        <dbReference type="Pfam" id="PF00535"/>
    </source>
</evidence>
<dbReference type="Proteomes" id="UP000245680">
    <property type="component" value="Unassembled WGS sequence"/>
</dbReference>
<dbReference type="EMBL" id="QGKU01000045">
    <property type="protein sequence ID" value="PWR01975.1"/>
    <property type="molecule type" value="Genomic_DNA"/>
</dbReference>
<dbReference type="AlphaFoldDB" id="A0A2V2L9L1"/>
<keyword evidence="3" id="KW-1185">Reference proteome</keyword>
<name>A0A2V2L9L1_9RHOB</name>
<dbReference type="InterPro" id="IPR029044">
    <property type="entry name" value="Nucleotide-diphossugar_trans"/>
</dbReference>
<dbReference type="OrthoDB" id="9771846at2"/>
<gene>
    <name evidence="2" type="ORF">DKT77_14190</name>
</gene>